<evidence type="ECO:0008006" key="5">
    <source>
        <dbReference type="Google" id="ProtNLM"/>
    </source>
</evidence>
<dbReference type="RefSeq" id="WP_130105638.1">
    <property type="nucleotide sequence ID" value="NZ_CP025781.1"/>
</dbReference>
<sequence length="538" mass="59765">MSTSPLANSSDLSLLACYQLSTQNSLSQALSRQAQTHCQENPQDDTLYDSYFQALLKGEAINIWPQLSQHGLNQSTLMILSWREQLLPHLPADAEVLINRLSLAELEKALQQLQTRMPLQIDSPAQGLENAKLHTQAERNIGLLFIEADHLESLRASAIKLLNEMLRPQDKVFPIEGGVLMILPNMLGEGHAFLAANRAQSLLNQSLTEYSVSPRIGIALWPVHGVNLRQLIHCAKAAAKQCSNEEPAVYQAERDIQGLLLAKLEKPLREALANNRFHLVFQPQVQPLSNGVLYKGAEALLRWQDEQLGYVHPDEAVRVAEQLGLMPQLTRWVIHTALREFSLLSQAGLKGSLSINLTPSNLLDSRLAQEVDNALSLWNIPGDRIIFEITESAAIEDLEATISSLYGLKKLGCKLALDDFGTGYASLSYLKRLPIDKLKIDQSFIRTITQSDTDAHIVESVINLAHTLNLSVVAEGVEDQATSEKLIAYGCNLIQGYYFSRPLAANDLLQYYLATKAANIKIHSPRKTPKSRVSLRTR</sequence>
<dbReference type="Gene3D" id="3.20.20.450">
    <property type="entry name" value="EAL domain"/>
    <property type="match status" value="1"/>
</dbReference>
<proteinExistence type="predicted"/>
<gene>
    <name evidence="3" type="ORF">C1H71_05345</name>
</gene>
<evidence type="ECO:0000313" key="4">
    <source>
        <dbReference type="Proteomes" id="UP000515917"/>
    </source>
</evidence>
<reference evidence="3 4" key="1">
    <citation type="submission" date="2018-01" db="EMBL/GenBank/DDBJ databases">
        <title>Genome sequence of Iodobacter sp. strain PCH194 isolated from Indian Trans-Himalaya.</title>
        <authorList>
            <person name="Kumar V."/>
            <person name="Thakur V."/>
            <person name="Kumar S."/>
            <person name="Singh D."/>
        </authorList>
    </citation>
    <scope>NUCLEOTIDE SEQUENCE [LARGE SCALE GENOMIC DNA]</scope>
    <source>
        <strain evidence="3 4">PCH194</strain>
    </source>
</reference>
<evidence type="ECO:0000259" key="1">
    <source>
        <dbReference type="PROSITE" id="PS50883"/>
    </source>
</evidence>
<dbReference type="InterPro" id="IPR029787">
    <property type="entry name" value="Nucleotide_cyclase"/>
</dbReference>
<name>A0A7G3G6C8_9NEIS</name>
<dbReference type="PROSITE" id="PS50883">
    <property type="entry name" value="EAL"/>
    <property type="match status" value="1"/>
</dbReference>
<dbReference type="PANTHER" id="PTHR33121:SF70">
    <property type="entry name" value="SIGNALING PROTEIN YKOW"/>
    <property type="match status" value="1"/>
</dbReference>
<dbReference type="Proteomes" id="UP000515917">
    <property type="component" value="Chromosome"/>
</dbReference>
<dbReference type="InterPro" id="IPR050706">
    <property type="entry name" value="Cyclic-di-GMP_PDE-like"/>
</dbReference>
<dbReference type="SUPFAM" id="SSF141868">
    <property type="entry name" value="EAL domain-like"/>
    <property type="match status" value="1"/>
</dbReference>
<dbReference type="InterPro" id="IPR000160">
    <property type="entry name" value="GGDEF_dom"/>
</dbReference>
<dbReference type="KEGG" id="ifl:C1H71_05345"/>
<dbReference type="SUPFAM" id="SSF55073">
    <property type="entry name" value="Nucleotide cyclase"/>
    <property type="match status" value="1"/>
</dbReference>
<evidence type="ECO:0000259" key="2">
    <source>
        <dbReference type="PROSITE" id="PS50887"/>
    </source>
</evidence>
<dbReference type="PANTHER" id="PTHR33121">
    <property type="entry name" value="CYCLIC DI-GMP PHOSPHODIESTERASE PDEF"/>
    <property type="match status" value="1"/>
</dbReference>
<dbReference type="SMART" id="SM00052">
    <property type="entry name" value="EAL"/>
    <property type="match status" value="1"/>
</dbReference>
<keyword evidence="4" id="KW-1185">Reference proteome</keyword>
<feature type="domain" description="GGDEF" evidence="2">
    <location>
        <begin position="139"/>
        <end position="255"/>
    </location>
</feature>
<dbReference type="AlphaFoldDB" id="A0A7G3G6C8"/>
<protein>
    <recommendedName>
        <fullName evidence="5">Bacteriophytochrome cph2</fullName>
    </recommendedName>
</protein>
<accession>A0A7G3G6C8</accession>
<dbReference type="Pfam" id="PF00563">
    <property type="entry name" value="EAL"/>
    <property type="match status" value="1"/>
</dbReference>
<dbReference type="InterPro" id="IPR035919">
    <property type="entry name" value="EAL_sf"/>
</dbReference>
<dbReference type="GO" id="GO:0071111">
    <property type="term" value="F:cyclic-guanylate-specific phosphodiesterase activity"/>
    <property type="evidence" value="ECO:0007669"/>
    <property type="project" value="InterPro"/>
</dbReference>
<feature type="domain" description="EAL" evidence="1">
    <location>
        <begin position="261"/>
        <end position="516"/>
    </location>
</feature>
<dbReference type="PROSITE" id="PS50887">
    <property type="entry name" value="GGDEF"/>
    <property type="match status" value="1"/>
</dbReference>
<dbReference type="InterPro" id="IPR001633">
    <property type="entry name" value="EAL_dom"/>
</dbReference>
<dbReference type="CDD" id="cd01948">
    <property type="entry name" value="EAL"/>
    <property type="match status" value="1"/>
</dbReference>
<evidence type="ECO:0000313" key="3">
    <source>
        <dbReference type="EMBL" id="QBC43030.1"/>
    </source>
</evidence>
<dbReference type="EMBL" id="CP025781">
    <property type="protein sequence ID" value="QBC43030.1"/>
    <property type="molecule type" value="Genomic_DNA"/>
</dbReference>
<organism evidence="3 4">
    <name type="scientific">Iodobacter fluviatilis</name>
    <dbReference type="NCBI Taxonomy" id="537"/>
    <lineage>
        <taxon>Bacteria</taxon>
        <taxon>Pseudomonadati</taxon>
        <taxon>Pseudomonadota</taxon>
        <taxon>Betaproteobacteria</taxon>
        <taxon>Neisseriales</taxon>
        <taxon>Chitinibacteraceae</taxon>
        <taxon>Iodobacter</taxon>
    </lineage>
</organism>